<name>A0A1S3DQX1_DIACI</name>
<keyword evidence="8 9" id="KW-0675">Receptor</keyword>
<dbReference type="RefSeq" id="XP_008486425.1">
    <property type="nucleotide sequence ID" value="XM_008488203.3"/>
</dbReference>
<protein>
    <recommendedName>
        <fullName evidence="6">Receptor expression-enhancing protein</fullName>
    </recommendedName>
</protein>
<organism evidence="9">
    <name type="scientific">Diaphorina citri</name>
    <name type="common">Asian citrus psyllid</name>
    <dbReference type="NCBI Taxonomy" id="121845"/>
    <lineage>
        <taxon>Eukaryota</taxon>
        <taxon>Metazoa</taxon>
        <taxon>Ecdysozoa</taxon>
        <taxon>Arthropoda</taxon>
        <taxon>Hexapoda</taxon>
        <taxon>Insecta</taxon>
        <taxon>Pterygota</taxon>
        <taxon>Neoptera</taxon>
        <taxon>Paraneoptera</taxon>
        <taxon>Hemiptera</taxon>
        <taxon>Sternorrhyncha</taxon>
        <taxon>Psylloidea</taxon>
        <taxon>Psyllidae</taxon>
        <taxon>Diaphorininae</taxon>
        <taxon>Diaphorina</taxon>
    </lineage>
</organism>
<keyword evidence="5 6" id="KW-0472">Membrane</keyword>
<evidence type="ECO:0000256" key="6">
    <source>
        <dbReference type="RuleBase" id="RU362006"/>
    </source>
</evidence>
<dbReference type="Pfam" id="PF03134">
    <property type="entry name" value="TB2_DP1_HVA22"/>
    <property type="match status" value="1"/>
</dbReference>
<keyword evidence="3 6" id="KW-0812">Transmembrane</keyword>
<proteinExistence type="inferred from homology"/>
<evidence type="ECO:0000256" key="3">
    <source>
        <dbReference type="ARBA" id="ARBA00022692"/>
    </source>
</evidence>
<dbReference type="GO" id="GO:0016020">
    <property type="term" value="C:membrane"/>
    <property type="evidence" value="ECO:0007669"/>
    <property type="project" value="UniProtKB-SubCell"/>
</dbReference>
<dbReference type="OMA" id="CMIPGPW"/>
<evidence type="ECO:0000256" key="2">
    <source>
        <dbReference type="ARBA" id="ARBA00008573"/>
    </source>
</evidence>
<keyword evidence="7" id="KW-1185">Reference proteome</keyword>
<evidence type="ECO:0000313" key="10">
    <source>
        <dbReference type="RefSeq" id="XP_008486425.1"/>
    </source>
</evidence>
<dbReference type="PANTHER" id="PTHR12300:SF161">
    <property type="entry name" value="RECEPTOR EXPRESSION-ENHANCING PROTEIN"/>
    <property type="match status" value="1"/>
</dbReference>
<comment type="subcellular location">
    <subcellularLocation>
        <location evidence="1 6">Membrane</location>
        <topology evidence="1 6">Multi-pass membrane protein</topology>
    </subcellularLocation>
</comment>
<dbReference type="PaxDb" id="121845-A0A1S3DQX1"/>
<dbReference type="RefSeq" id="XP_008486409.1">
    <property type="nucleotide sequence ID" value="XM_008488187.3"/>
</dbReference>
<dbReference type="Proteomes" id="UP000079169">
    <property type="component" value="Unplaced"/>
</dbReference>
<dbReference type="PANTHER" id="PTHR12300">
    <property type="entry name" value="HVA22-LIKE PROTEINS"/>
    <property type="match status" value="1"/>
</dbReference>
<dbReference type="RefSeq" id="XP_008486404.1">
    <property type="nucleotide sequence ID" value="XM_008488182.3"/>
</dbReference>
<evidence type="ECO:0000256" key="1">
    <source>
        <dbReference type="ARBA" id="ARBA00004141"/>
    </source>
</evidence>
<dbReference type="InterPro" id="IPR004345">
    <property type="entry name" value="TB2_DP1_HVA22"/>
</dbReference>
<evidence type="ECO:0000313" key="7">
    <source>
        <dbReference type="Proteomes" id="UP000079169"/>
    </source>
</evidence>
<reference evidence="8 9" key="1">
    <citation type="submission" date="2023-09" db="UniProtKB">
        <authorList>
            <consortium name="RefSeq"/>
        </authorList>
    </citation>
    <scope>IDENTIFICATION</scope>
</reference>
<evidence type="ECO:0000313" key="9">
    <source>
        <dbReference type="RefSeq" id="XP_008486409.1"/>
    </source>
</evidence>
<dbReference type="AlphaFoldDB" id="A0A1S3DQX1"/>
<dbReference type="STRING" id="121845.A0A1S3DQX1"/>
<dbReference type="GeneID" id="103523110"/>
<evidence type="ECO:0000256" key="5">
    <source>
        <dbReference type="ARBA" id="ARBA00023136"/>
    </source>
</evidence>
<evidence type="ECO:0000313" key="8">
    <source>
        <dbReference type="RefSeq" id="XP_008486404.1"/>
    </source>
</evidence>
<feature type="transmembrane region" description="Helical" evidence="6">
    <location>
        <begin position="37"/>
        <end position="68"/>
    </location>
</feature>
<comment type="similarity">
    <text evidence="2 6">Belongs to the DP1 family.</text>
</comment>
<feature type="transmembrane region" description="Helical" evidence="6">
    <location>
        <begin position="111"/>
        <end position="128"/>
    </location>
</feature>
<sequence length="182" mass="21077">MTISEIRENLNQALNDESKPWAPFLTLAEQKTGVKRIYIVLGLIGFLALYLVFGYAAQVICNCIGFLYPAYKSMKAIESENKQDDTKWLTYWVVFALFSIVEYPAEFILSIFPFYWLIKCIFFIWCFAPMENNGSIFIYNRIIRPKFLEHESFINSAFTKATDSAVKFATAKILEAEKPKKN</sequence>
<evidence type="ECO:0000256" key="4">
    <source>
        <dbReference type="ARBA" id="ARBA00022989"/>
    </source>
</evidence>
<gene>
    <name evidence="8 9 10" type="primary">LOC103523110</name>
</gene>
<dbReference type="KEGG" id="dci:103523110"/>
<keyword evidence="4 6" id="KW-1133">Transmembrane helix</keyword>
<accession>A0A1S3DQX1</accession>